<dbReference type="RefSeq" id="WP_378304845.1">
    <property type="nucleotide sequence ID" value="NZ_JBHUKS010000011.1"/>
</dbReference>
<keyword evidence="1" id="KW-0812">Transmembrane</keyword>
<name>A0ABW5H6X6_9PSEU</name>
<keyword evidence="1" id="KW-1133">Transmembrane helix</keyword>
<keyword evidence="3" id="KW-1185">Reference proteome</keyword>
<reference evidence="3" key="1">
    <citation type="journal article" date="2019" name="Int. J. Syst. Evol. Microbiol.">
        <title>The Global Catalogue of Microorganisms (GCM) 10K type strain sequencing project: providing services to taxonomists for standard genome sequencing and annotation.</title>
        <authorList>
            <consortium name="The Broad Institute Genomics Platform"/>
            <consortium name="The Broad Institute Genome Sequencing Center for Infectious Disease"/>
            <person name="Wu L."/>
            <person name="Ma J."/>
        </authorList>
    </citation>
    <scope>NUCLEOTIDE SEQUENCE [LARGE SCALE GENOMIC DNA]</scope>
    <source>
        <strain evidence="3">CGMCC 4.7641</strain>
    </source>
</reference>
<dbReference type="EMBL" id="JBHUKS010000011">
    <property type="protein sequence ID" value="MFD2468893.1"/>
    <property type="molecule type" value="Genomic_DNA"/>
</dbReference>
<keyword evidence="1" id="KW-0472">Membrane</keyword>
<dbReference type="Proteomes" id="UP001597483">
    <property type="component" value="Unassembled WGS sequence"/>
</dbReference>
<proteinExistence type="predicted"/>
<organism evidence="2 3">
    <name type="scientific">Amycolatopsis silviterrae</name>
    <dbReference type="NCBI Taxonomy" id="1656914"/>
    <lineage>
        <taxon>Bacteria</taxon>
        <taxon>Bacillati</taxon>
        <taxon>Actinomycetota</taxon>
        <taxon>Actinomycetes</taxon>
        <taxon>Pseudonocardiales</taxon>
        <taxon>Pseudonocardiaceae</taxon>
        <taxon>Amycolatopsis</taxon>
    </lineage>
</organism>
<accession>A0ABW5H6X6</accession>
<protein>
    <submittedName>
        <fullName evidence="2">Uncharacterized protein</fullName>
    </submittedName>
</protein>
<evidence type="ECO:0000313" key="3">
    <source>
        <dbReference type="Proteomes" id="UP001597483"/>
    </source>
</evidence>
<evidence type="ECO:0000256" key="1">
    <source>
        <dbReference type="SAM" id="Phobius"/>
    </source>
</evidence>
<comment type="caution">
    <text evidence="2">The sequence shown here is derived from an EMBL/GenBank/DDBJ whole genome shotgun (WGS) entry which is preliminary data.</text>
</comment>
<feature type="transmembrane region" description="Helical" evidence="1">
    <location>
        <begin position="20"/>
        <end position="42"/>
    </location>
</feature>
<gene>
    <name evidence="2" type="ORF">ACFSVL_16000</name>
</gene>
<sequence>MAEVTGVGARRDPVASVVSVMVGVVVGLTFLFGFTNVLALALRLGVSVWVAVPRQNLVECADLQSGRFDRNGQISGRVFSASLLDHSPAVRLAGRTRAW</sequence>
<evidence type="ECO:0000313" key="2">
    <source>
        <dbReference type="EMBL" id="MFD2468893.1"/>
    </source>
</evidence>